<gene>
    <name evidence="1" type="ORF">GWI33_011421</name>
</gene>
<accession>A0A834IUH8</accession>
<dbReference type="AlphaFoldDB" id="A0A834IUH8"/>
<dbReference type="Proteomes" id="UP000625711">
    <property type="component" value="Unassembled WGS sequence"/>
</dbReference>
<protein>
    <submittedName>
        <fullName evidence="1">Uncharacterized protein</fullName>
    </submittedName>
</protein>
<reference evidence="1" key="1">
    <citation type="submission" date="2020-08" db="EMBL/GenBank/DDBJ databases">
        <title>Genome sequencing and assembly of the red palm weevil Rhynchophorus ferrugineus.</title>
        <authorList>
            <person name="Dias G.B."/>
            <person name="Bergman C.M."/>
            <person name="Manee M."/>
        </authorList>
    </citation>
    <scope>NUCLEOTIDE SEQUENCE</scope>
    <source>
        <strain evidence="1">AA-2017</strain>
        <tissue evidence="1">Whole larva</tissue>
    </source>
</reference>
<comment type="caution">
    <text evidence="1">The sequence shown here is derived from an EMBL/GenBank/DDBJ whole genome shotgun (WGS) entry which is preliminary data.</text>
</comment>
<organism evidence="1 2">
    <name type="scientific">Rhynchophorus ferrugineus</name>
    <name type="common">Red palm weevil</name>
    <name type="synonym">Curculio ferrugineus</name>
    <dbReference type="NCBI Taxonomy" id="354439"/>
    <lineage>
        <taxon>Eukaryota</taxon>
        <taxon>Metazoa</taxon>
        <taxon>Ecdysozoa</taxon>
        <taxon>Arthropoda</taxon>
        <taxon>Hexapoda</taxon>
        <taxon>Insecta</taxon>
        <taxon>Pterygota</taxon>
        <taxon>Neoptera</taxon>
        <taxon>Endopterygota</taxon>
        <taxon>Coleoptera</taxon>
        <taxon>Polyphaga</taxon>
        <taxon>Cucujiformia</taxon>
        <taxon>Curculionidae</taxon>
        <taxon>Dryophthorinae</taxon>
        <taxon>Rhynchophorus</taxon>
    </lineage>
</organism>
<evidence type="ECO:0000313" key="1">
    <source>
        <dbReference type="EMBL" id="KAF7285292.1"/>
    </source>
</evidence>
<evidence type="ECO:0000313" key="2">
    <source>
        <dbReference type="Proteomes" id="UP000625711"/>
    </source>
</evidence>
<name>A0A834IUH8_RHYFE</name>
<proteinExistence type="predicted"/>
<sequence length="83" mass="9313">MYIKVKLPDEGNSDDRDIKFGPGTPLRVRSLTVARQQKDNREIIVIAEGLRLARFGTGKRHLYSFGFDDRSGENAYVSPVLCG</sequence>
<dbReference type="EMBL" id="JAACXV010000058">
    <property type="protein sequence ID" value="KAF7285292.1"/>
    <property type="molecule type" value="Genomic_DNA"/>
</dbReference>
<keyword evidence="2" id="KW-1185">Reference proteome</keyword>